<accession>A0A256GRJ8</accession>
<protein>
    <submittedName>
        <fullName evidence="1">Uncharacterized protein</fullName>
    </submittedName>
</protein>
<dbReference type="EMBL" id="NNRN01000046">
    <property type="protein sequence ID" value="OYR29814.1"/>
    <property type="molecule type" value="Genomic_DNA"/>
</dbReference>
<sequence length="92" mass="10407">MSRQQKHGDAPSLYRPVTPSHTRYCPVPVYAVAWRRPVHYPQAQDDSGITIGRTEVQATTLDMDHFSQWSINVTTPLQLPAQIEALCARIPH</sequence>
<name>A0A256GRJ8_9HYPH</name>
<reference evidence="1 2" key="1">
    <citation type="submission" date="2017-07" db="EMBL/GenBank/DDBJ databases">
        <title>Draft genome of Ochrobactrum lupini type strain LUP21.</title>
        <authorList>
            <person name="Krzyzanowska D.M."/>
            <person name="Jafra S."/>
        </authorList>
    </citation>
    <scope>NUCLEOTIDE SEQUENCE [LARGE SCALE GENOMIC DNA]</scope>
    <source>
        <strain evidence="1 2">LUP21</strain>
    </source>
</reference>
<evidence type="ECO:0000313" key="2">
    <source>
        <dbReference type="Proteomes" id="UP000216363"/>
    </source>
</evidence>
<proteinExistence type="predicted"/>
<gene>
    <name evidence="1" type="ORF">CES86_2379</name>
</gene>
<organism evidence="1 2">
    <name type="scientific">Brucella lupini</name>
    <dbReference type="NCBI Taxonomy" id="255457"/>
    <lineage>
        <taxon>Bacteria</taxon>
        <taxon>Pseudomonadati</taxon>
        <taxon>Pseudomonadota</taxon>
        <taxon>Alphaproteobacteria</taxon>
        <taxon>Hyphomicrobiales</taxon>
        <taxon>Brucellaceae</taxon>
        <taxon>Brucella/Ochrobactrum group</taxon>
        <taxon>Brucella</taxon>
    </lineage>
</organism>
<dbReference type="AlphaFoldDB" id="A0A256GRJ8"/>
<evidence type="ECO:0000313" key="1">
    <source>
        <dbReference type="EMBL" id="OYR29814.1"/>
    </source>
</evidence>
<comment type="caution">
    <text evidence="1">The sequence shown here is derived from an EMBL/GenBank/DDBJ whole genome shotgun (WGS) entry which is preliminary data.</text>
</comment>
<dbReference type="Proteomes" id="UP000216363">
    <property type="component" value="Unassembled WGS sequence"/>
</dbReference>